<accession>A0A6P8X269</accession>
<dbReference type="InterPro" id="IPR050328">
    <property type="entry name" value="Dev_Immune_Receptor"/>
</dbReference>
<dbReference type="GeneID" id="117571876"/>
<gene>
    <name evidence="6" type="primary">LOC117571876</name>
</gene>
<dbReference type="SUPFAM" id="SSF52047">
    <property type="entry name" value="RNI-like"/>
    <property type="match status" value="1"/>
</dbReference>
<feature type="chain" id="PRO_5028252513" evidence="4">
    <location>
        <begin position="20"/>
        <end position="540"/>
    </location>
</feature>
<keyword evidence="1" id="KW-0433">Leucine-rich repeat</keyword>
<dbReference type="SMART" id="SM00364">
    <property type="entry name" value="LRR_BAC"/>
    <property type="match status" value="5"/>
</dbReference>
<feature type="signal peptide" evidence="4">
    <location>
        <begin position="1"/>
        <end position="19"/>
    </location>
</feature>
<evidence type="ECO:0000256" key="1">
    <source>
        <dbReference type="ARBA" id="ARBA00022614"/>
    </source>
</evidence>
<evidence type="ECO:0000313" key="6">
    <source>
        <dbReference type="RefSeq" id="XP_034110226.1"/>
    </source>
</evidence>
<dbReference type="InterPro" id="IPR001611">
    <property type="entry name" value="Leu-rich_rpt"/>
</dbReference>
<protein>
    <submittedName>
        <fullName evidence="6">Chondroadherin-like</fullName>
    </submittedName>
</protein>
<dbReference type="Pfam" id="PF13855">
    <property type="entry name" value="LRR_8"/>
    <property type="match status" value="4"/>
</dbReference>
<organism evidence="5 6">
    <name type="scientific">Drosophila albomicans</name>
    <name type="common">Fruit fly</name>
    <dbReference type="NCBI Taxonomy" id="7291"/>
    <lineage>
        <taxon>Eukaryota</taxon>
        <taxon>Metazoa</taxon>
        <taxon>Ecdysozoa</taxon>
        <taxon>Arthropoda</taxon>
        <taxon>Hexapoda</taxon>
        <taxon>Insecta</taxon>
        <taxon>Pterygota</taxon>
        <taxon>Neoptera</taxon>
        <taxon>Endopterygota</taxon>
        <taxon>Diptera</taxon>
        <taxon>Brachycera</taxon>
        <taxon>Muscomorpha</taxon>
        <taxon>Ephydroidea</taxon>
        <taxon>Drosophilidae</taxon>
        <taxon>Drosophila</taxon>
    </lineage>
</organism>
<dbReference type="PANTHER" id="PTHR24373:SF370">
    <property type="entry name" value="FISH-LIPS, ISOFORM E"/>
    <property type="match status" value="1"/>
</dbReference>
<keyword evidence="5" id="KW-1185">Reference proteome</keyword>
<evidence type="ECO:0000256" key="3">
    <source>
        <dbReference type="ARBA" id="ARBA00022737"/>
    </source>
</evidence>
<evidence type="ECO:0000256" key="4">
    <source>
        <dbReference type="SAM" id="SignalP"/>
    </source>
</evidence>
<dbReference type="PROSITE" id="PS51450">
    <property type="entry name" value="LRR"/>
    <property type="match status" value="4"/>
</dbReference>
<proteinExistence type="predicted"/>
<dbReference type="GO" id="GO:0005615">
    <property type="term" value="C:extracellular space"/>
    <property type="evidence" value="ECO:0007669"/>
    <property type="project" value="TreeGrafter"/>
</dbReference>
<dbReference type="Gene3D" id="3.80.10.10">
    <property type="entry name" value="Ribonuclease Inhibitor"/>
    <property type="match status" value="4"/>
</dbReference>
<name>A0A6P8X269_DROAB</name>
<dbReference type="InterPro" id="IPR003591">
    <property type="entry name" value="Leu-rich_rpt_typical-subtyp"/>
</dbReference>
<evidence type="ECO:0000313" key="5">
    <source>
        <dbReference type="Proteomes" id="UP000515160"/>
    </source>
</evidence>
<dbReference type="Proteomes" id="UP000515160">
    <property type="component" value="Chromosome 3"/>
</dbReference>
<dbReference type="SUPFAM" id="SSF52058">
    <property type="entry name" value="L domain-like"/>
    <property type="match status" value="1"/>
</dbReference>
<dbReference type="AlphaFoldDB" id="A0A6P8X269"/>
<dbReference type="InterPro" id="IPR032675">
    <property type="entry name" value="LRR_dom_sf"/>
</dbReference>
<dbReference type="RefSeq" id="XP_034110226.1">
    <property type="nucleotide sequence ID" value="XM_034254335.2"/>
</dbReference>
<dbReference type="PANTHER" id="PTHR24373">
    <property type="entry name" value="SLIT RELATED LEUCINE-RICH REPEAT NEURONAL PROTEIN"/>
    <property type="match status" value="1"/>
</dbReference>
<dbReference type="OrthoDB" id="676979at2759"/>
<reference evidence="6" key="1">
    <citation type="submission" date="2025-08" db="UniProtKB">
        <authorList>
            <consortium name="RefSeq"/>
        </authorList>
    </citation>
    <scope>IDENTIFICATION</scope>
    <source>
        <strain evidence="6">15112-1751.03</strain>
        <tissue evidence="6">Whole Adult</tissue>
    </source>
</reference>
<keyword evidence="2 4" id="KW-0732">Signal</keyword>
<sequence length="540" mass="61756">MSSLFNSTCLCLICCVVIAATQNCEIEGDWYSDLKCQEVSSLQEITRVKSLSSILQLNLVINNNHTELIIGAANFTLPTLMGIDLHVPHLELRNGAFANFPDLGWITMNDCGLEQLEKSYFSIHRRMLQIRVSHNKLKFISKGVFENLFQLVYVYLDHNDLTHLELPHMTYLRDLYLGHNKLDDFNCDCPHLLLLYLNDNQLTHVDSTSFQQLPELLELQLSGNLITDIGKNTFQSLTKLRTLNLSRNALTSLPADVFGSSIEQQFTLQQLDLSHNNINVLFENQFELLGGLQLLDLSGNKIAVLKSAHFAGLISLRHLYLGSNDNMELRGHTFETLKQLETLDLSHIGLDILGPHLFGYKQEETESIYYYLRMAHMRKLNLNGNKLQHLHLRTFAKLSSLKELYLSNNALRFLSASVLDPIQNLRKLDVSYNQLAEISSEVLNRLNNITDLHIDNNQLTFLPNLNGTLPHLQSVAIKGNPWQCVCLMELKDWLTSRQVNYEDGSNVKCVETTFDYCVQNVKDDRRNDAENELEFWRTTG</sequence>
<keyword evidence="3" id="KW-0677">Repeat</keyword>
<evidence type="ECO:0000256" key="2">
    <source>
        <dbReference type="ARBA" id="ARBA00022729"/>
    </source>
</evidence>
<dbReference type="GO" id="GO:0031012">
    <property type="term" value="C:extracellular matrix"/>
    <property type="evidence" value="ECO:0007669"/>
    <property type="project" value="TreeGrafter"/>
</dbReference>
<dbReference type="SMART" id="SM00369">
    <property type="entry name" value="LRR_TYP"/>
    <property type="match status" value="13"/>
</dbReference>